<sequence length="227" mass="24479">MDAHLRRLWRHRGATLPTPRRGPRQQLDLDDILDAAVAIADASGLDAVSTRAVAARFDKTAMALYPYVGDKENLLALMQDHASAIPAPAPATLRAWATALFELYLAHPWLTERSWAQGSQGPNEQDWMEALLTILDGLDTVAANRAPAVTMLYATTRATAQTAAAYQRLTAADEAAWLARAAAVPDFASRYPLSAALTPQTENWRDAPYAGLMAAVDLLTAGLRSGT</sequence>
<evidence type="ECO:0000256" key="1">
    <source>
        <dbReference type="ARBA" id="ARBA00023015"/>
    </source>
</evidence>
<proteinExistence type="predicted"/>
<accession>A0A4R6JW36</accession>
<evidence type="ECO:0000313" key="6">
    <source>
        <dbReference type="EMBL" id="TDO40960.1"/>
    </source>
</evidence>
<evidence type="ECO:0000256" key="2">
    <source>
        <dbReference type="ARBA" id="ARBA00023125"/>
    </source>
</evidence>
<gene>
    <name evidence="6" type="ORF">C8E87_4683</name>
</gene>
<dbReference type="InterPro" id="IPR009057">
    <property type="entry name" value="Homeodomain-like_sf"/>
</dbReference>
<evidence type="ECO:0000313" key="7">
    <source>
        <dbReference type="Proteomes" id="UP000294901"/>
    </source>
</evidence>
<keyword evidence="2" id="KW-0238">DNA-binding</keyword>
<name>A0A4R6JW36_9ACTN</name>
<keyword evidence="3" id="KW-0804">Transcription</keyword>
<protein>
    <submittedName>
        <fullName evidence="6">TetR family transcriptional regulator</fullName>
    </submittedName>
</protein>
<dbReference type="InterPro" id="IPR036271">
    <property type="entry name" value="Tet_transcr_reg_TetR-rel_C_sf"/>
</dbReference>
<dbReference type="AlphaFoldDB" id="A0A4R6JW36"/>
<dbReference type="InterPro" id="IPR004111">
    <property type="entry name" value="Repressor_TetR_C"/>
</dbReference>
<dbReference type="InterPro" id="IPR001647">
    <property type="entry name" value="HTH_TetR"/>
</dbReference>
<comment type="caution">
    <text evidence="6">The sequence shown here is derived from an EMBL/GenBank/DDBJ whole genome shotgun (WGS) entry which is preliminary data.</text>
</comment>
<dbReference type="Pfam" id="PF00440">
    <property type="entry name" value="TetR_N"/>
    <property type="match status" value="1"/>
</dbReference>
<dbReference type="Gene3D" id="1.10.357.10">
    <property type="entry name" value="Tetracycline Repressor, domain 2"/>
    <property type="match status" value="1"/>
</dbReference>
<evidence type="ECO:0000259" key="5">
    <source>
        <dbReference type="Pfam" id="PF02909"/>
    </source>
</evidence>
<dbReference type="SUPFAM" id="SSF46689">
    <property type="entry name" value="Homeodomain-like"/>
    <property type="match status" value="1"/>
</dbReference>
<feature type="domain" description="HTH tetR-type" evidence="4">
    <location>
        <begin position="32"/>
        <end position="76"/>
    </location>
</feature>
<dbReference type="Pfam" id="PF02909">
    <property type="entry name" value="TetR_C_1"/>
    <property type="match status" value="1"/>
</dbReference>
<keyword evidence="7" id="KW-1185">Reference proteome</keyword>
<dbReference type="Proteomes" id="UP000294901">
    <property type="component" value="Unassembled WGS sequence"/>
</dbReference>
<dbReference type="GO" id="GO:0045892">
    <property type="term" value="P:negative regulation of DNA-templated transcription"/>
    <property type="evidence" value="ECO:0007669"/>
    <property type="project" value="InterPro"/>
</dbReference>
<dbReference type="RefSeq" id="WP_133875066.1">
    <property type="nucleotide sequence ID" value="NZ_BOMD01000015.1"/>
</dbReference>
<dbReference type="OrthoDB" id="2570341at2"/>
<reference evidence="6 7" key="1">
    <citation type="submission" date="2019-03" db="EMBL/GenBank/DDBJ databases">
        <title>Sequencing the genomes of 1000 actinobacteria strains.</title>
        <authorList>
            <person name="Klenk H.-P."/>
        </authorList>
    </citation>
    <scope>NUCLEOTIDE SEQUENCE [LARGE SCALE GENOMIC DNA]</scope>
    <source>
        <strain evidence="6 7">DSM 43805</strain>
    </source>
</reference>
<dbReference type="GO" id="GO:0003677">
    <property type="term" value="F:DNA binding"/>
    <property type="evidence" value="ECO:0007669"/>
    <property type="project" value="UniProtKB-KW"/>
</dbReference>
<evidence type="ECO:0000256" key="3">
    <source>
        <dbReference type="ARBA" id="ARBA00023163"/>
    </source>
</evidence>
<dbReference type="SUPFAM" id="SSF48498">
    <property type="entry name" value="Tetracyclin repressor-like, C-terminal domain"/>
    <property type="match status" value="1"/>
</dbReference>
<feature type="domain" description="Tetracycline repressor TetR C-terminal" evidence="5">
    <location>
        <begin position="92"/>
        <end position="196"/>
    </location>
</feature>
<evidence type="ECO:0000259" key="4">
    <source>
        <dbReference type="Pfam" id="PF00440"/>
    </source>
</evidence>
<organism evidence="6 7">
    <name type="scientific">Paractinoplanes brasiliensis</name>
    <dbReference type="NCBI Taxonomy" id="52695"/>
    <lineage>
        <taxon>Bacteria</taxon>
        <taxon>Bacillati</taxon>
        <taxon>Actinomycetota</taxon>
        <taxon>Actinomycetes</taxon>
        <taxon>Micromonosporales</taxon>
        <taxon>Micromonosporaceae</taxon>
        <taxon>Paractinoplanes</taxon>
    </lineage>
</organism>
<keyword evidence="1" id="KW-0805">Transcription regulation</keyword>
<dbReference type="EMBL" id="SNWR01000001">
    <property type="protein sequence ID" value="TDO40960.1"/>
    <property type="molecule type" value="Genomic_DNA"/>
</dbReference>